<keyword evidence="3" id="KW-1185">Reference proteome</keyword>
<evidence type="ECO:0000313" key="3">
    <source>
        <dbReference type="Proteomes" id="UP000824998"/>
    </source>
</evidence>
<feature type="signal peptide" evidence="1">
    <location>
        <begin position="1"/>
        <end position="19"/>
    </location>
</feature>
<gene>
    <name evidence="2" type="ORF">BJ875DRAFT_481086</name>
</gene>
<dbReference type="OrthoDB" id="4588160at2759"/>
<comment type="caution">
    <text evidence="2">The sequence shown here is derived from an EMBL/GenBank/DDBJ whole genome shotgun (WGS) entry which is preliminary data.</text>
</comment>
<dbReference type="Proteomes" id="UP000824998">
    <property type="component" value="Unassembled WGS sequence"/>
</dbReference>
<dbReference type="AlphaFoldDB" id="A0A9P7YQ86"/>
<evidence type="ECO:0000256" key="1">
    <source>
        <dbReference type="SAM" id="SignalP"/>
    </source>
</evidence>
<accession>A0A9P7YQ86</accession>
<keyword evidence="1" id="KW-0732">Signal</keyword>
<evidence type="ECO:0008006" key="4">
    <source>
        <dbReference type="Google" id="ProtNLM"/>
    </source>
</evidence>
<organism evidence="2 3">
    <name type="scientific">Amylocarpus encephaloides</name>
    <dbReference type="NCBI Taxonomy" id="45428"/>
    <lineage>
        <taxon>Eukaryota</taxon>
        <taxon>Fungi</taxon>
        <taxon>Dikarya</taxon>
        <taxon>Ascomycota</taxon>
        <taxon>Pezizomycotina</taxon>
        <taxon>Leotiomycetes</taxon>
        <taxon>Helotiales</taxon>
        <taxon>Helotiales incertae sedis</taxon>
        <taxon>Amylocarpus</taxon>
    </lineage>
</organism>
<name>A0A9P7YQ86_9HELO</name>
<feature type="chain" id="PRO_5040464070" description="Fungal calcium binding protein domain-containing protein" evidence="1">
    <location>
        <begin position="20"/>
        <end position="96"/>
    </location>
</feature>
<evidence type="ECO:0000313" key="2">
    <source>
        <dbReference type="EMBL" id="KAG9237671.1"/>
    </source>
</evidence>
<dbReference type="EMBL" id="MU251382">
    <property type="protein sequence ID" value="KAG9237671.1"/>
    <property type="molecule type" value="Genomic_DNA"/>
</dbReference>
<proteinExistence type="predicted"/>
<sequence>MRFEIKLLALCFALAGVSAEVDKCPKDEYACLDVINSSLCISQNAASGTAAALAECVTYTGAASSLPGATKLCRCPGCHSASINAAISRLFPTPCN</sequence>
<protein>
    <recommendedName>
        <fullName evidence="4">Fungal calcium binding protein domain-containing protein</fullName>
    </recommendedName>
</protein>
<reference evidence="2" key="1">
    <citation type="journal article" date="2021" name="IMA Fungus">
        <title>Genomic characterization of three marine fungi, including Emericellopsis atlantica sp. nov. with signatures of a generalist lifestyle and marine biomass degradation.</title>
        <authorList>
            <person name="Hagestad O.C."/>
            <person name="Hou L."/>
            <person name="Andersen J.H."/>
            <person name="Hansen E.H."/>
            <person name="Altermark B."/>
            <person name="Li C."/>
            <person name="Kuhnert E."/>
            <person name="Cox R.J."/>
            <person name="Crous P.W."/>
            <person name="Spatafora J.W."/>
            <person name="Lail K."/>
            <person name="Amirebrahimi M."/>
            <person name="Lipzen A."/>
            <person name="Pangilinan J."/>
            <person name="Andreopoulos W."/>
            <person name="Hayes R.D."/>
            <person name="Ng V."/>
            <person name="Grigoriev I.V."/>
            <person name="Jackson S.A."/>
            <person name="Sutton T.D.S."/>
            <person name="Dobson A.D.W."/>
            <person name="Rama T."/>
        </authorList>
    </citation>
    <scope>NUCLEOTIDE SEQUENCE</scope>
    <source>
        <strain evidence="2">TRa018bII</strain>
    </source>
</reference>